<dbReference type="HOGENOM" id="CLU_1874459_0_0_11"/>
<gene>
    <name evidence="2" type="ordered locus">Tcur_1232</name>
</gene>
<keyword evidence="3" id="KW-1185">Reference proteome</keyword>
<dbReference type="KEGG" id="tcu:Tcur_1232"/>
<accession>D1A9B9</accession>
<name>D1A9B9_THECD</name>
<dbReference type="Proteomes" id="UP000001918">
    <property type="component" value="Chromosome"/>
</dbReference>
<feature type="region of interest" description="Disordered" evidence="1">
    <location>
        <begin position="1"/>
        <end position="64"/>
    </location>
</feature>
<evidence type="ECO:0000256" key="1">
    <source>
        <dbReference type="SAM" id="MobiDB-lite"/>
    </source>
</evidence>
<dbReference type="EMBL" id="CP001738">
    <property type="protein sequence ID" value="ACY96815.1"/>
    <property type="molecule type" value="Genomic_DNA"/>
</dbReference>
<sequence length="136" mass="15198">MTPPQEPPPSHASGRAAHPTQPSDHRNPAPATRPQTAPHHPGDAHRHARPSTPPPRRPEPSSLGDCTAERAVFVRYLQAVINVYAPWTTSRVISDRERRFARDRVAKAQDLLDRFSGRARHPPADEEPPKTHRPPH</sequence>
<feature type="compositionally biased region" description="Basic and acidic residues" evidence="1">
    <location>
        <begin position="111"/>
        <end position="130"/>
    </location>
</feature>
<feature type="region of interest" description="Disordered" evidence="1">
    <location>
        <begin position="111"/>
        <end position="136"/>
    </location>
</feature>
<evidence type="ECO:0000313" key="3">
    <source>
        <dbReference type="Proteomes" id="UP000001918"/>
    </source>
</evidence>
<feature type="compositionally biased region" description="Pro residues" evidence="1">
    <location>
        <begin position="1"/>
        <end position="10"/>
    </location>
</feature>
<proteinExistence type="predicted"/>
<reference evidence="2 3" key="1">
    <citation type="journal article" date="2011" name="Stand. Genomic Sci.">
        <title>Complete genome sequence of Thermomonospora curvata type strain (B9).</title>
        <authorList>
            <person name="Chertkov O."/>
            <person name="Sikorski J."/>
            <person name="Nolan M."/>
            <person name="Lapidus A."/>
            <person name="Lucas S."/>
            <person name="Del Rio T.G."/>
            <person name="Tice H."/>
            <person name="Cheng J.F."/>
            <person name="Goodwin L."/>
            <person name="Pitluck S."/>
            <person name="Liolios K."/>
            <person name="Ivanova N."/>
            <person name="Mavromatis K."/>
            <person name="Mikhailova N."/>
            <person name="Ovchinnikova G."/>
            <person name="Pati A."/>
            <person name="Chen A."/>
            <person name="Palaniappan K."/>
            <person name="Djao O.D."/>
            <person name="Land M."/>
            <person name="Hauser L."/>
            <person name="Chang Y.J."/>
            <person name="Jeffries C.D."/>
            <person name="Brettin T."/>
            <person name="Han C."/>
            <person name="Detter J.C."/>
            <person name="Rohde M."/>
            <person name="Goker M."/>
            <person name="Woyke T."/>
            <person name="Bristow J."/>
            <person name="Eisen J.A."/>
            <person name="Markowitz V."/>
            <person name="Hugenholtz P."/>
            <person name="Klenk H.P."/>
            <person name="Kyrpides N.C."/>
        </authorList>
    </citation>
    <scope>NUCLEOTIDE SEQUENCE [LARGE SCALE GENOMIC DNA]</scope>
    <source>
        <strain evidence="3">ATCC 19995 / DSM 43183 / JCM 3096 / KCTC 9072 / NBRC 15933 / NCIMB 10081 / Henssen B9</strain>
    </source>
</reference>
<evidence type="ECO:0000313" key="2">
    <source>
        <dbReference type="EMBL" id="ACY96815.1"/>
    </source>
</evidence>
<organism evidence="2 3">
    <name type="scientific">Thermomonospora curvata (strain ATCC 19995 / DSM 43183 / JCM 3096 / KCTC 9072 / NBRC 15933 / NCIMB 10081 / Henssen B9)</name>
    <dbReference type="NCBI Taxonomy" id="471852"/>
    <lineage>
        <taxon>Bacteria</taxon>
        <taxon>Bacillati</taxon>
        <taxon>Actinomycetota</taxon>
        <taxon>Actinomycetes</taxon>
        <taxon>Streptosporangiales</taxon>
        <taxon>Thermomonosporaceae</taxon>
        <taxon>Thermomonospora</taxon>
    </lineage>
</organism>
<protein>
    <submittedName>
        <fullName evidence="2">Uncharacterized protein</fullName>
    </submittedName>
</protein>
<dbReference type="AlphaFoldDB" id="D1A9B9"/>